<gene>
    <name evidence="14" type="ORF">DPM19_08835</name>
</gene>
<dbReference type="InterPro" id="IPR003660">
    <property type="entry name" value="HAMP_dom"/>
</dbReference>
<dbReference type="Pfam" id="PF00672">
    <property type="entry name" value="HAMP"/>
    <property type="match status" value="1"/>
</dbReference>
<feature type="compositionally biased region" description="Basic and acidic residues" evidence="10">
    <location>
        <begin position="645"/>
        <end position="662"/>
    </location>
</feature>
<evidence type="ECO:0000256" key="10">
    <source>
        <dbReference type="SAM" id="MobiDB-lite"/>
    </source>
</evidence>
<dbReference type="InterPro" id="IPR005467">
    <property type="entry name" value="His_kinase_dom"/>
</dbReference>
<protein>
    <recommendedName>
        <fullName evidence="3">histidine kinase</fullName>
        <ecNumber evidence="3">2.7.13.3</ecNumber>
    </recommendedName>
</protein>
<dbReference type="GO" id="GO:0000160">
    <property type="term" value="P:phosphorelay signal transduction system"/>
    <property type="evidence" value="ECO:0007669"/>
    <property type="project" value="UniProtKB-KW"/>
</dbReference>
<reference evidence="14 15" key="1">
    <citation type="submission" date="2018-06" db="EMBL/GenBank/DDBJ databases">
        <title>Actinomadura craniellae sp. nov. isolated from marine sponge Craniella sp.</title>
        <authorList>
            <person name="Li L."/>
            <person name="Xu Q.H."/>
            <person name="Lin H.W."/>
            <person name="Lu Y.H."/>
        </authorList>
    </citation>
    <scope>NUCLEOTIDE SEQUENCE [LARGE SCALE GENOMIC DNA]</scope>
    <source>
        <strain evidence="14 15">LHW63021</strain>
    </source>
</reference>
<feature type="compositionally biased region" description="Low complexity" evidence="10">
    <location>
        <begin position="690"/>
        <end position="709"/>
    </location>
</feature>
<feature type="compositionally biased region" description="Pro residues" evidence="10">
    <location>
        <begin position="676"/>
        <end position="687"/>
    </location>
</feature>
<dbReference type="Proteomes" id="UP000251891">
    <property type="component" value="Unassembled WGS sequence"/>
</dbReference>
<dbReference type="RefSeq" id="WP_111864616.1">
    <property type="nucleotide sequence ID" value="NZ_QLYX01000003.1"/>
</dbReference>
<keyword evidence="5" id="KW-0808">Transferase</keyword>
<dbReference type="OrthoDB" id="3845898at2"/>
<keyword evidence="6" id="KW-0812">Transmembrane</keyword>
<dbReference type="Pfam" id="PF08376">
    <property type="entry name" value="NIT"/>
    <property type="match status" value="1"/>
</dbReference>
<dbReference type="SUPFAM" id="SSF55874">
    <property type="entry name" value="ATPase domain of HSP90 chaperone/DNA topoisomerase II/histidine kinase"/>
    <property type="match status" value="1"/>
</dbReference>
<dbReference type="InterPro" id="IPR010910">
    <property type="entry name" value="Nitrate/nitrite_sensing_bac"/>
</dbReference>
<dbReference type="InterPro" id="IPR050428">
    <property type="entry name" value="TCS_sensor_his_kinase"/>
</dbReference>
<dbReference type="InterPro" id="IPR013587">
    <property type="entry name" value="Nitrate/nitrite_sensing"/>
</dbReference>
<keyword evidence="7 14" id="KW-0418">Kinase</keyword>
<evidence type="ECO:0000259" key="11">
    <source>
        <dbReference type="PROSITE" id="PS50109"/>
    </source>
</evidence>
<sequence>MRFRNSRLRTKVTALILSLTALWMFAAWVTVREGLNMLWVATLDSSVVQPSEPLLAELQQERRLTLVALGSGGQRAALDTQRARTDRARAKFIEGIGSRNVDLAASDTLKRHLTEMTRRLNGLAATRQDVDGRVLDRTRAATAYSDTISTLFQMYTYMATLDDKKLAQDTRTLIEMTRATELLSEEDALLAGMISAGRVTAAEHNEFVQMVGARRLFMGDAQTKLADVDPALAPRLNASPALNRLRATEDLVIQHGRLSQRPPLTGEQWQNVTRPALDEITKTTLGAGDKLVDAAKPVAAGVIVRLVLAGGLGLLAVIASVIVSITTARALVRQLEKLRDAAHDLADNRLPRVVDRLGHGETVDVAKEAPPLQFGDDEIGQVGQAFNVVQETAIRTAVEQAELRRGIRDILLSLARRSQTLVHRQLTLLDAMERREVEEQELEDLFRLDHLATRMRRNAENLIVLSGSTPARGWKKSVTMVDVVRAAVGEVEDYTRVTVSPMGPVSLTGRAVGDITHLLAELIENAVSFSPPYTLVQVSGHMVASGYAVEIEDRGLGMTDERLAEINSRIMDPPEFNMSSSVQLGLYVVGRLAQRYELQVSLKRSAYGGTTAVVLVPRELVEDIEGGDSAASGETPVPAAVGARRNGEPVKIDDLRTARAERPMVQVEKNVSAVPRPVPEPRTPPEPAIEEITSGTDAPAEPAETETTPSGLPLRVPQASLAPALRTDTPTTTESLEEEEPGSRSPEEIRQMFGSYQSGTRRGRSAAAKKLGKGPAEQPDE</sequence>
<comment type="subcellular location">
    <subcellularLocation>
        <location evidence="2">Membrane</location>
    </subcellularLocation>
</comment>
<comment type="caution">
    <text evidence="14">The sequence shown here is derived from an EMBL/GenBank/DDBJ whole genome shotgun (WGS) entry which is preliminary data.</text>
</comment>
<dbReference type="PROSITE" id="PS50906">
    <property type="entry name" value="NIT"/>
    <property type="match status" value="1"/>
</dbReference>
<dbReference type="InterPro" id="IPR036890">
    <property type="entry name" value="HATPase_C_sf"/>
</dbReference>
<feature type="compositionally biased region" description="Basic and acidic residues" evidence="10">
    <location>
        <begin position="741"/>
        <end position="750"/>
    </location>
</feature>
<proteinExistence type="predicted"/>
<dbReference type="GO" id="GO:0004673">
    <property type="term" value="F:protein histidine kinase activity"/>
    <property type="evidence" value="ECO:0007669"/>
    <property type="project" value="UniProtKB-EC"/>
</dbReference>
<feature type="domain" description="HAMP" evidence="12">
    <location>
        <begin position="329"/>
        <end position="398"/>
    </location>
</feature>
<feature type="domain" description="Histidine kinase" evidence="11">
    <location>
        <begin position="515"/>
        <end position="620"/>
    </location>
</feature>
<dbReference type="Gene3D" id="6.10.340.10">
    <property type="match status" value="1"/>
</dbReference>
<evidence type="ECO:0000256" key="3">
    <source>
        <dbReference type="ARBA" id="ARBA00012438"/>
    </source>
</evidence>
<organism evidence="14 15">
    <name type="scientific">Actinomadura craniellae</name>
    <dbReference type="NCBI Taxonomy" id="2231787"/>
    <lineage>
        <taxon>Bacteria</taxon>
        <taxon>Bacillati</taxon>
        <taxon>Actinomycetota</taxon>
        <taxon>Actinomycetes</taxon>
        <taxon>Streptosporangiales</taxon>
        <taxon>Thermomonosporaceae</taxon>
        <taxon>Actinomadura</taxon>
    </lineage>
</organism>
<dbReference type="InterPro" id="IPR003594">
    <property type="entry name" value="HATPase_dom"/>
</dbReference>
<evidence type="ECO:0000256" key="9">
    <source>
        <dbReference type="ARBA" id="ARBA00023012"/>
    </source>
</evidence>
<evidence type="ECO:0000259" key="13">
    <source>
        <dbReference type="PROSITE" id="PS50906"/>
    </source>
</evidence>
<comment type="catalytic activity">
    <reaction evidence="1">
        <text>ATP + protein L-histidine = ADP + protein N-phospho-L-histidine.</text>
        <dbReference type="EC" id="2.7.13.3"/>
    </reaction>
</comment>
<dbReference type="PROSITE" id="PS50885">
    <property type="entry name" value="HAMP"/>
    <property type="match status" value="1"/>
</dbReference>
<dbReference type="SMART" id="SM00387">
    <property type="entry name" value="HATPase_c"/>
    <property type="match status" value="1"/>
</dbReference>
<keyword evidence="8" id="KW-0472">Membrane</keyword>
<dbReference type="AlphaFoldDB" id="A0A365HA26"/>
<dbReference type="EMBL" id="QLYX01000003">
    <property type="protein sequence ID" value="RAY15858.1"/>
    <property type="molecule type" value="Genomic_DNA"/>
</dbReference>
<evidence type="ECO:0000256" key="5">
    <source>
        <dbReference type="ARBA" id="ARBA00022679"/>
    </source>
</evidence>
<dbReference type="PANTHER" id="PTHR45436">
    <property type="entry name" value="SENSOR HISTIDINE KINASE YKOH"/>
    <property type="match status" value="1"/>
</dbReference>
<evidence type="ECO:0000313" key="15">
    <source>
        <dbReference type="Proteomes" id="UP000251891"/>
    </source>
</evidence>
<evidence type="ECO:0000259" key="12">
    <source>
        <dbReference type="PROSITE" id="PS50885"/>
    </source>
</evidence>
<feature type="region of interest" description="Disordered" evidence="10">
    <location>
        <begin position="626"/>
        <end position="781"/>
    </location>
</feature>
<keyword evidence="9" id="KW-0902">Two-component regulatory system</keyword>
<keyword evidence="4" id="KW-0597">Phosphoprotein</keyword>
<evidence type="ECO:0000256" key="1">
    <source>
        <dbReference type="ARBA" id="ARBA00000085"/>
    </source>
</evidence>
<name>A0A365HA26_9ACTN</name>
<dbReference type="PANTHER" id="PTHR45436:SF5">
    <property type="entry name" value="SENSOR HISTIDINE KINASE TRCS"/>
    <property type="match status" value="1"/>
</dbReference>
<accession>A0A365HA26</accession>
<evidence type="ECO:0000256" key="2">
    <source>
        <dbReference type="ARBA" id="ARBA00004370"/>
    </source>
</evidence>
<keyword evidence="15" id="KW-1185">Reference proteome</keyword>
<evidence type="ECO:0000256" key="6">
    <source>
        <dbReference type="ARBA" id="ARBA00022692"/>
    </source>
</evidence>
<keyword evidence="8" id="KW-1133">Transmembrane helix</keyword>
<dbReference type="PROSITE" id="PS50109">
    <property type="entry name" value="HIS_KIN"/>
    <property type="match status" value="1"/>
</dbReference>
<dbReference type="EC" id="2.7.13.3" evidence="3"/>
<evidence type="ECO:0000313" key="14">
    <source>
        <dbReference type="EMBL" id="RAY15858.1"/>
    </source>
</evidence>
<dbReference type="SMART" id="SM00304">
    <property type="entry name" value="HAMP"/>
    <property type="match status" value="1"/>
</dbReference>
<feature type="domain" description="NIT" evidence="13">
    <location>
        <begin position="49"/>
        <end position="298"/>
    </location>
</feature>
<evidence type="ECO:0000256" key="4">
    <source>
        <dbReference type="ARBA" id="ARBA00022553"/>
    </source>
</evidence>
<dbReference type="GO" id="GO:0005886">
    <property type="term" value="C:plasma membrane"/>
    <property type="evidence" value="ECO:0007669"/>
    <property type="project" value="TreeGrafter"/>
</dbReference>
<evidence type="ECO:0000256" key="7">
    <source>
        <dbReference type="ARBA" id="ARBA00022777"/>
    </source>
</evidence>
<dbReference type="Pfam" id="PF02518">
    <property type="entry name" value="HATPase_c"/>
    <property type="match status" value="1"/>
</dbReference>
<dbReference type="Gene3D" id="3.30.565.10">
    <property type="entry name" value="Histidine kinase-like ATPase, C-terminal domain"/>
    <property type="match status" value="1"/>
</dbReference>
<evidence type="ECO:0000256" key="8">
    <source>
        <dbReference type="ARBA" id="ARBA00022989"/>
    </source>
</evidence>